<keyword evidence="8" id="KW-0732">Signal</keyword>
<feature type="non-terminal residue" evidence="11">
    <location>
        <position position="500"/>
    </location>
</feature>
<accession>A0A7Y2E583</accession>
<evidence type="ECO:0000256" key="5">
    <source>
        <dbReference type="ARBA" id="ARBA00022833"/>
    </source>
</evidence>
<proteinExistence type="inferred from homology"/>
<feature type="domain" description="Peptidase M16 N-terminal" evidence="9">
    <location>
        <begin position="48"/>
        <end position="165"/>
    </location>
</feature>
<dbReference type="GO" id="GO:0046872">
    <property type="term" value="F:metal ion binding"/>
    <property type="evidence" value="ECO:0007669"/>
    <property type="project" value="UniProtKB-KW"/>
</dbReference>
<evidence type="ECO:0000256" key="8">
    <source>
        <dbReference type="SAM" id="SignalP"/>
    </source>
</evidence>
<evidence type="ECO:0000259" key="9">
    <source>
        <dbReference type="Pfam" id="PF00675"/>
    </source>
</evidence>
<dbReference type="PANTHER" id="PTHR43690">
    <property type="entry name" value="NARDILYSIN"/>
    <property type="match status" value="1"/>
</dbReference>
<evidence type="ECO:0000313" key="11">
    <source>
        <dbReference type="EMBL" id="NNF05366.1"/>
    </source>
</evidence>
<keyword evidence="2" id="KW-0645">Protease</keyword>
<evidence type="ECO:0000256" key="2">
    <source>
        <dbReference type="ARBA" id="ARBA00022670"/>
    </source>
</evidence>
<comment type="caution">
    <text evidence="11">The sequence shown here is derived from an EMBL/GenBank/DDBJ whole genome shotgun (WGS) entry which is preliminary data.</text>
</comment>
<dbReference type="Pfam" id="PF00675">
    <property type="entry name" value="Peptidase_M16"/>
    <property type="match status" value="1"/>
</dbReference>
<keyword evidence="3" id="KW-0479">Metal-binding</keyword>
<dbReference type="InterPro" id="IPR007863">
    <property type="entry name" value="Peptidase_M16_C"/>
</dbReference>
<feature type="signal peptide" evidence="8">
    <location>
        <begin position="1"/>
        <end position="22"/>
    </location>
</feature>
<evidence type="ECO:0000256" key="4">
    <source>
        <dbReference type="ARBA" id="ARBA00022801"/>
    </source>
</evidence>
<dbReference type="InterPro" id="IPR050626">
    <property type="entry name" value="Peptidase_M16"/>
</dbReference>
<evidence type="ECO:0000313" key="12">
    <source>
        <dbReference type="Proteomes" id="UP000547674"/>
    </source>
</evidence>
<dbReference type="Proteomes" id="UP000547674">
    <property type="component" value="Unassembled WGS sequence"/>
</dbReference>
<dbReference type="PROSITE" id="PS00143">
    <property type="entry name" value="INSULINASE"/>
    <property type="match status" value="1"/>
</dbReference>
<dbReference type="InterPro" id="IPR011765">
    <property type="entry name" value="Pept_M16_N"/>
</dbReference>
<evidence type="ECO:0000256" key="7">
    <source>
        <dbReference type="RuleBase" id="RU004447"/>
    </source>
</evidence>
<evidence type="ECO:0000256" key="3">
    <source>
        <dbReference type="ARBA" id="ARBA00022723"/>
    </source>
</evidence>
<evidence type="ECO:0000259" key="10">
    <source>
        <dbReference type="Pfam" id="PF05193"/>
    </source>
</evidence>
<dbReference type="Gene3D" id="3.30.830.10">
    <property type="entry name" value="Metalloenzyme, LuxS/M16 peptidase-like"/>
    <property type="match status" value="2"/>
</dbReference>
<keyword evidence="4" id="KW-0378">Hydrolase</keyword>
<comment type="similarity">
    <text evidence="1 7">Belongs to the peptidase M16 family.</text>
</comment>
<keyword evidence="5" id="KW-0862">Zinc</keyword>
<dbReference type="GO" id="GO:0006508">
    <property type="term" value="P:proteolysis"/>
    <property type="evidence" value="ECO:0007669"/>
    <property type="project" value="UniProtKB-KW"/>
</dbReference>
<dbReference type="SUPFAM" id="SSF63411">
    <property type="entry name" value="LuxS/MPP-like metallohydrolase"/>
    <property type="match status" value="2"/>
</dbReference>
<sequence length="500" mass="55570">MFRIIICALLASFVSMGSMAQAQGGDLPVDPNVRIGTLDNGLTYYLRNNQKPKNRVELRLVIDAGSLQEDDDQQGLAHFLEHMAFNGTENFAANDLVDYLESIGARFGPDLNAYTSFDETVYMLEIPTDEEGLVDKGFSILRDWASRITIDEAEVEKERGVVLEEWRLGLGASERLRQVHWPVLFQDSRYAKRLPIGKPEVIEQAPRQRLEDFYRDWYRPNLMAVIAVGDIDVDGAEKLIRDTFGDLENPANPRPREAYGVPAHKDMLASVATDPEQSFTQTWVAFKHPPAEDRGSREAYRNALLNGLFSGMLTARLSELSKETDPPFLFGVASPGGFVRGTDMFSVAAGTKEEGVERGLKTLMTEIARVRAHGFTQTELERAKADYMAGIERAFNERDKTDNGAYAAEYIRNFLEDEPIPGIEAEYEFAKQVIPAIPLDEVNRAIDVLVHEDNTVIVVSGPEKEGVVLPTKEALLAVAAEGTATTPEAYDDAISQSSLM</sequence>
<dbReference type="InterPro" id="IPR011249">
    <property type="entry name" value="Metalloenz_LuxS/M16"/>
</dbReference>
<organism evidence="11 12">
    <name type="scientific">Eiseniibacteriota bacterium</name>
    <dbReference type="NCBI Taxonomy" id="2212470"/>
    <lineage>
        <taxon>Bacteria</taxon>
        <taxon>Candidatus Eiseniibacteriota</taxon>
    </lineage>
</organism>
<dbReference type="PANTHER" id="PTHR43690:SF34">
    <property type="entry name" value="ZINC PROTEASE PQQL-LIKE"/>
    <property type="match status" value="1"/>
</dbReference>
<reference evidence="11 12" key="1">
    <citation type="submission" date="2020-03" db="EMBL/GenBank/DDBJ databases">
        <title>Metabolic flexibility allows generalist bacteria to become dominant in a frequently disturbed ecosystem.</title>
        <authorList>
            <person name="Chen Y.-J."/>
            <person name="Leung P.M."/>
            <person name="Bay S.K."/>
            <person name="Hugenholtz P."/>
            <person name="Kessler A.J."/>
            <person name="Shelley G."/>
            <person name="Waite D.W."/>
            <person name="Cook P.L."/>
            <person name="Greening C."/>
        </authorList>
    </citation>
    <scope>NUCLEOTIDE SEQUENCE [LARGE SCALE GENOMIC DNA]</scope>
    <source>
        <strain evidence="11">SS_bin_28</strain>
    </source>
</reference>
<dbReference type="InterPro" id="IPR001431">
    <property type="entry name" value="Pept_M16_Zn_BS"/>
</dbReference>
<dbReference type="GO" id="GO:0004222">
    <property type="term" value="F:metalloendopeptidase activity"/>
    <property type="evidence" value="ECO:0007669"/>
    <property type="project" value="InterPro"/>
</dbReference>
<evidence type="ECO:0000256" key="1">
    <source>
        <dbReference type="ARBA" id="ARBA00007261"/>
    </source>
</evidence>
<evidence type="ECO:0000256" key="6">
    <source>
        <dbReference type="ARBA" id="ARBA00023049"/>
    </source>
</evidence>
<dbReference type="Pfam" id="PF05193">
    <property type="entry name" value="Peptidase_M16_C"/>
    <property type="match status" value="1"/>
</dbReference>
<dbReference type="AlphaFoldDB" id="A0A7Y2E583"/>
<protein>
    <submittedName>
        <fullName evidence="11">Insulinase family protein</fullName>
    </submittedName>
</protein>
<keyword evidence="6" id="KW-0482">Metalloprotease</keyword>
<name>A0A7Y2E583_UNCEI</name>
<dbReference type="EMBL" id="JABDJR010000044">
    <property type="protein sequence ID" value="NNF05366.1"/>
    <property type="molecule type" value="Genomic_DNA"/>
</dbReference>
<gene>
    <name evidence="11" type="ORF">HKN21_01265</name>
</gene>
<feature type="chain" id="PRO_5031282625" evidence="8">
    <location>
        <begin position="23"/>
        <end position="500"/>
    </location>
</feature>
<feature type="domain" description="Peptidase M16 C-terminal" evidence="10">
    <location>
        <begin position="207"/>
        <end position="385"/>
    </location>
</feature>